<evidence type="ECO:0000256" key="4">
    <source>
        <dbReference type="SAM" id="MobiDB-lite"/>
    </source>
</evidence>
<gene>
    <name evidence="6" type="ORF">ABIA52_000611</name>
</gene>
<evidence type="ECO:0000256" key="2">
    <source>
        <dbReference type="ARBA" id="ARBA00022741"/>
    </source>
</evidence>
<keyword evidence="3 6" id="KW-0067">ATP-binding</keyword>
<dbReference type="InterPro" id="IPR017871">
    <property type="entry name" value="ABC_transporter-like_CS"/>
</dbReference>
<evidence type="ECO:0000256" key="3">
    <source>
        <dbReference type="ARBA" id="ARBA00022840"/>
    </source>
</evidence>
<dbReference type="InterPro" id="IPR003593">
    <property type="entry name" value="AAA+_ATPase"/>
</dbReference>
<evidence type="ECO:0000313" key="6">
    <source>
        <dbReference type="EMBL" id="MFK4637722.1"/>
    </source>
</evidence>
<dbReference type="Gene3D" id="3.40.50.300">
    <property type="entry name" value="P-loop containing nucleotide triphosphate hydrolases"/>
    <property type="match status" value="1"/>
</dbReference>
<dbReference type="EMBL" id="JBIYEW010000003">
    <property type="protein sequence ID" value="MFK4637722.1"/>
    <property type="molecule type" value="Genomic_DNA"/>
</dbReference>
<dbReference type="CDD" id="cd03293">
    <property type="entry name" value="ABC_NrtD_SsuB_transporters"/>
    <property type="match status" value="1"/>
</dbReference>
<reference evidence="6 7" key="1">
    <citation type="submission" date="2024-10" db="EMBL/GenBank/DDBJ databases">
        <title>Novel secondary metabolite-producing bacteria for plant disease control.</title>
        <authorList>
            <person name="Chevrette M."/>
        </authorList>
    </citation>
    <scope>NUCLEOTIDE SEQUENCE [LARGE SCALE GENOMIC DNA]</scope>
    <source>
        <strain evidence="6 7">J30 TE3557</strain>
    </source>
</reference>
<evidence type="ECO:0000313" key="7">
    <source>
        <dbReference type="Proteomes" id="UP001620520"/>
    </source>
</evidence>
<dbReference type="PROSITE" id="PS00211">
    <property type="entry name" value="ABC_TRANSPORTER_1"/>
    <property type="match status" value="1"/>
</dbReference>
<dbReference type="SMART" id="SM00382">
    <property type="entry name" value="AAA"/>
    <property type="match status" value="1"/>
</dbReference>
<dbReference type="PROSITE" id="PS50893">
    <property type="entry name" value="ABC_TRANSPORTER_2"/>
    <property type="match status" value="1"/>
</dbReference>
<dbReference type="PANTHER" id="PTHR42788">
    <property type="entry name" value="TAURINE IMPORT ATP-BINDING PROTEIN-RELATED"/>
    <property type="match status" value="1"/>
</dbReference>
<comment type="caution">
    <text evidence="6">The sequence shown here is derived from an EMBL/GenBank/DDBJ whole genome shotgun (WGS) entry which is preliminary data.</text>
</comment>
<accession>A0ABW8N131</accession>
<evidence type="ECO:0000259" key="5">
    <source>
        <dbReference type="PROSITE" id="PS50893"/>
    </source>
</evidence>
<keyword evidence="7" id="KW-1185">Reference proteome</keyword>
<protein>
    <submittedName>
        <fullName evidence="6">NitT/TauT family transport system ATP-binding protein</fullName>
    </submittedName>
</protein>
<organism evidence="6 7">
    <name type="scientific">Paenarthrobacter histidinolovorans</name>
    <dbReference type="NCBI Taxonomy" id="43664"/>
    <lineage>
        <taxon>Bacteria</taxon>
        <taxon>Bacillati</taxon>
        <taxon>Actinomycetota</taxon>
        <taxon>Actinomycetes</taxon>
        <taxon>Micrococcales</taxon>
        <taxon>Micrococcaceae</taxon>
        <taxon>Paenarthrobacter</taxon>
    </lineage>
</organism>
<dbReference type="Pfam" id="PF00005">
    <property type="entry name" value="ABC_tran"/>
    <property type="match status" value="1"/>
</dbReference>
<dbReference type="PANTHER" id="PTHR42788:SF13">
    <property type="entry name" value="ALIPHATIC SULFONATES IMPORT ATP-BINDING PROTEIN SSUB"/>
    <property type="match status" value="1"/>
</dbReference>
<feature type="region of interest" description="Disordered" evidence="4">
    <location>
        <begin position="1"/>
        <end position="24"/>
    </location>
</feature>
<evidence type="ECO:0000256" key="1">
    <source>
        <dbReference type="ARBA" id="ARBA00022448"/>
    </source>
</evidence>
<keyword evidence="2" id="KW-0547">Nucleotide-binding</keyword>
<proteinExistence type="predicted"/>
<feature type="domain" description="ABC transporter" evidence="5">
    <location>
        <begin position="40"/>
        <end position="275"/>
    </location>
</feature>
<dbReference type="Proteomes" id="UP001620520">
    <property type="component" value="Unassembled WGS sequence"/>
</dbReference>
<dbReference type="GO" id="GO:0005524">
    <property type="term" value="F:ATP binding"/>
    <property type="evidence" value="ECO:0007669"/>
    <property type="project" value="UniProtKB-KW"/>
</dbReference>
<keyword evidence="1" id="KW-0813">Transport</keyword>
<name>A0ABW8N131_9MICC</name>
<dbReference type="InterPro" id="IPR050166">
    <property type="entry name" value="ABC_transporter_ATP-bind"/>
</dbReference>
<sequence>MPVKSGGIRSGLEQAQTPAGRTQRLPLSGACKQQGSGAAISFSHVGQYFLLREKSGARAIEALHDVNLEIQKHEFVAIVGPSGCGKTTLLNIAAGLVQQQFGEARVNGAVPRAGQKNVAYMLARDALLPWRTAIRNVEYGLELNGVAKKERRHRAGELLAAVGLSGYENAYRSQLSHGMRQRVALARTFALDSSILLMDEPFGALDSHLKIQLGELLLSLWEQNKRSVMFVTHDLHEAIALADRVIVMRPKPGHIAADIPIPLPRPRNLNSLQVNSEYHELYQHIWSVMGNV</sequence>
<dbReference type="InterPro" id="IPR027417">
    <property type="entry name" value="P-loop_NTPase"/>
</dbReference>
<dbReference type="InterPro" id="IPR003439">
    <property type="entry name" value="ABC_transporter-like_ATP-bd"/>
</dbReference>
<dbReference type="SUPFAM" id="SSF52540">
    <property type="entry name" value="P-loop containing nucleoside triphosphate hydrolases"/>
    <property type="match status" value="1"/>
</dbReference>